<organism evidence="1 2">
    <name type="scientific">Hexamita inflata</name>
    <dbReference type="NCBI Taxonomy" id="28002"/>
    <lineage>
        <taxon>Eukaryota</taxon>
        <taxon>Metamonada</taxon>
        <taxon>Diplomonadida</taxon>
        <taxon>Hexamitidae</taxon>
        <taxon>Hexamitinae</taxon>
        <taxon>Hexamita</taxon>
    </lineage>
</organism>
<proteinExistence type="predicted"/>
<gene>
    <name evidence="1" type="ORF">HINF_LOCUS26415</name>
</gene>
<reference evidence="1 2" key="1">
    <citation type="submission" date="2024-07" db="EMBL/GenBank/DDBJ databases">
        <authorList>
            <person name="Akdeniz Z."/>
        </authorList>
    </citation>
    <scope>NUCLEOTIDE SEQUENCE [LARGE SCALE GENOMIC DNA]</scope>
</reference>
<comment type="caution">
    <text evidence="1">The sequence shown here is derived from an EMBL/GenBank/DDBJ whole genome shotgun (WGS) entry which is preliminary data.</text>
</comment>
<accession>A0ABP1IKZ5</accession>
<sequence length="480" mass="56797">MTKLLRLQQMLAQNNITVEKNINNDIQTQQVQEQPKVQTQVLQAQKILQSSRQLTEQIQSSRQEIQKAFIHIKSNFSEQNKRIHEIQVQINELETIKQLLDDYRQLKENPSSVFLFNSITLFKQLQSVFKQDIQQFNIIQKQISSLMNTSTFLQLLFDDIVSYGQKLSQTCVQQFFEPESNYINQLSLNEFGKNMTIEKPVIYEVILFNFEKMTNLLPIKEEQKIADICLELMHETVTLNKFNFQLLDNMFVYIHDLYAVFGYRLIRLMKNQFDIGFMRSDKYDKERQMSFQTATKHYFKSLVKYLCCVFEQLHIEQIYFVNKQHQSGYNYTIHVNGDLMVSQKLQVRSVPDDQLKQIRKLIGIVKKPISSFLGDVTTSCKDKAIRSCFTRNYSDYTVNHLYSQDLFQQLILDYLVQIVYKYFENINFVTNATWTQINNEYKEDVLNVLQGKRCLARDALIQVVDIVLNKMTEWEKSNSD</sequence>
<evidence type="ECO:0000313" key="2">
    <source>
        <dbReference type="Proteomes" id="UP001642409"/>
    </source>
</evidence>
<evidence type="ECO:0000313" key="1">
    <source>
        <dbReference type="EMBL" id="CAL6018327.1"/>
    </source>
</evidence>
<keyword evidence="2" id="KW-1185">Reference proteome</keyword>
<dbReference type="Proteomes" id="UP001642409">
    <property type="component" value="Unassembled WGS sequence"/>
</dbReference>
<dbReference type="EMBL" id="CAXDID020000080">
    <property type="protein sequence ID" value="CAL6018327.1"/>
    <property type="molecule type" value="Genomic_DNA"/>
</dbReference>
<name>A0ABP1IKZ5_9EUKA</name>
<protein>
    <submittedName>
        <fullName evidence="1">Hypothetical_protein</fullName>
    </submittedName>
</protein>